<dbReference type="Proteomes" id="UP000002058">
    <property type="component" value="Unassembled WGS sequence"/>
</dbReference>
<dbReference type="VEuPathDB" id="FungiDB:UREG_07924"/>
<dbReference type="RefSeq" id="XP_002582237.1">
    <property type="nucleotide sequence ID" value="XM_002582191.1"/>
</dbReference>
<accession>C4K0B0</accession>
<sequence length="290" mass="32199">MAPMLESPDQLYEQDAVEHCALGHPQWNLLSSLEFIARKTAISFLKKTWANLEAHNEDNLVPLMIDSLCRLAENILDCGDGTQDFGNIFVMTVYRMVLAGAVDIRPMQDLAVAAFEGLTTAMEYDVRTLSWLRLGRANLASGERVQSLWSCRPTRYFHQDRLNRMGGSNKVKSGGLTPAVVPPFSWVRMYYITTATVGVVAIPSFLGNTTLSLTRTGAPPLCPEGICHPQPTIASGLSFPHRIRAEFVGSSQGNLREWLTGHSHWSRECSCQGSFEQPRKEPQSLVKPYG</sequence>
<protein>
    <submittedName>
        <fullName evidence="1">Uncharacterized protein</fullName>
    </submittedName>
</protein>
<dbReference type="GeneID" id="8442265"/>
<dbReference type="EMBL" id="CH476620">
    <property type="protein sequence ID" value="EEP83059.1"/>
    <property type="molecule type" value="Genomic_DNA"/>
</dbReference>
<dbReference type="KEGG" id="ure:UREG_07924"/>
<proteinExistence type="predicted"/>
<organism evidence="1 2">
    <name type="scientific">Uncinocarpus reesii (strain UAMH 1704)</name>
    <dbReference type="NCBI Taxonomy" id="336963"/>
    <lineage>
        <taxon>Eukaryota</taxon>
        <taxon>Fungi</taxon>
        <taxon>Dikarya</taxon>
        <taxon>Ascomycota</taxon>
        <taxon>Pezizomycotina</taxon>
        <taxon>Eurotiomycetes</taxon>
        <taxon>Eurotiomycetidae</taxon>
        <taxon>Onygenales</taxon>
        <taxon>Onygenaceae</taxon>
        <taxon>Uncinocarpus</taxon>
    </lineage>
</organism>
<name>C4K0B0_UNCRE</name>
<dbReference type="HOGENOM" id="CLU_960414_0_0_1"/>
<evidence type="ECO:0000313" key="2">
    <source>
        <dbReference type="Proteomes" id="UP000002058"/>
    </source>
</evidence>
<dbReference type="AlphaFoldDB" id="C4K0B0"/>
<reference evidence="2" key="1">
    <citation type="journal article" date="2009" name="Genome Res.">
        <title>Comparative genomic analyses of the human fungal pathogens Coccidioides and their relatives.</title>
        <authorList>
            <person name="Sharpton T.J."/>
            <person name="Stajich J.E."/>
            <person name="Rounsley S.D."/>
            <person name="Gardner M.J."/>
            <person name="Wortman J.R."/>
            <person name="Jordar V.S."/>
            <person name="Maiti R."/>
            <person name="Kodira C.D."/>
            <person name="Neafsey D.E."/>
            <person name="Zeng Q."/>
            <person name="Hung C.-Y."/>
            <person name="McMahan C."/>
            <person name="Muszewska A."/>
            <person name="Grynberg M."/>
            <person name="Mandel M.A."/>
            <person name="Kellner E.M."/>
            <person name="Barker B.M."/>
            <person name="Galgiani J.N."/>
            <person name="Orbach M.J."/>
            <person name="Kirkland T.N."/>
            <person name="Cole G.T."/>
            <person name="Henn M.R."/>
            <person name="Birren B.W."/>
            <person name="Taylor J.W."/>
        </authorList>
    </citation>
    <scope>NUCLEOTIDE SEQUENCE [LARGE SCALE GENOMIC DNA]</scope>
    <source>
        <strain evidence="2">UAMH 1704</strain>
    </source>
</reference>
<gene>
    <name evidence="1" type="ORF">UREG_07924</name>
</gene>
<evidence type="ECO:0000313" key="1">
    <source>
        <dbReference type="EMBL" id="EEP83059.1"/>
    </source>
</evidence>
<dbReference type="InParanoid" id="C4K0B0"/>
<keyword evidence="2" id="KW-1185">Reference proteome</keyword>